<accession>A0AA85J0D3</accession>
<keyword evidence="1" id="KW-1185">Reference proteome</keyword>
<evidence type="ECO:0000313" key="2">
    <source>
        <dbReference type="WBParaSite" id="TREG1_12120.1"/>
    </source>
</evidence>
<proteinExistence type="predicted"/>
<protein>
    <submittedName>
        <fullName evidence="2">Uncharacterized protein</fullName>
    </submittedName>
</protein>
<dbReference type="Proteomes" id="UP000050795">
    <property type="component" value="Unassembled WGS sequence"/>
</dbReference>
<dbReference type="AlphaFoldDB" id="A0AA85J0D3"/>
<reference evidence="2" key="2">
    <citation type="submission" date="2023-11" db="UniProtKB">
        <authorList>
            <consortium name="WormBaseParasite"/>
        </authorList>
    </citation>
    <scope>IDENTIFICATION</scope>
</reference>
<reference evidence="1" key="1">
    <citation type="submission" date="2022-06" db="EMBL/GenBank/DDBJ databases">
        <authorList>
            <person name="Berger JAMES D."/>
            <person name="Berger JAMES D."/>
        </authorList>
    </citation>
    <scope>NUCLEOTIDE SEQUENCE [LARGE SCALE GENOMIC DNA]</scope>
</reference>
<organism evidence="1 2">
    <name type="scientific">Trichobilharzia regenti</name>
    <name type="common">Nasal bird schistosome</name>
    <dbReference type="NCBI Taxonomy" id="157069"/>
    <lineage>
        <taxon>Eukaryota</taxon>
        <taxon>Metazoa</taxon>
        <taxon>Spiralia</taxon>
        <taxon>Lophotrochozoa</taxon>
        <taxon>Platyhelminthes</taxon>
        <taxon>Trematoda</taxon>
        <taxon>Digenea</taxon>
        <taxon>Strigeidida</taxon>
        <taxon>Schistosomatoidea</taxon>
        <taxon>Schistosomatidae</taxon>
        <taxon>Trichobilharzia</taxon>
    </lineage>
</organism>
<sequence>MGRALYKVTTNISGEFVTDGDGIVILTSHNVQNALKRSAAPLTSTSKHKGELVGLALSEAHVCHYTSIFQTRKALN</sequence>
<evidence type="ECO:0000313" key="1">
    <source>
        <dbReference type="Proteomes" id="UP000050795"/>
    </source>
</evidence>
<dbReference type="WBParaSite" id="TREG1_12120.1">
    <property type="protein sequence ID" value="TREG1_12120.1"/>
    <property type="gene ID" value="TREG1_12120"/>
</dbReference>
<name>A0AA85J0D3_TRIRE</name>